<sequence length="263" mass="28850">MRDEVGDRGVDLPQNEWTKSGDILPKMANDYSQVRKHPRKNISGKITPYREDGDQSVNGRLSYAGKNFAFYGADTDAGHFILGGNISDGGPDTRGGSAKVWERWGGMVPDLDVTHEFSFRINRSSKKIQVSSAISGDGFPNCESFLLDSAKNVIFLGTHIRIGTAATQLPSGRSLPMTRTLLTVDWLPGDLLGPKVHVDLANDYTGNGSPQQIVAAGEMDLSDWNAAHTGRDASGDWLRGIEDHVPLPRQSWRQLKEQIRSAF</sequence>
<evidence type="ECO:0000256" key="1">
    <source>
        <dbReference type="SAM" id="MobiDB-lite"/>
    </source>
</evidence>
<dbReference type="AlphaFoldDB" id="A0AAW9FFB2"/>
<accession>A0AAW9FFB2</accession>
<proteinExistence type="predicted"/>
<feature type="compositionally biased region" description="Basic and acidic residues" evidence="1">
    <location>
        <begin position="1"/>
        <end position="10"/>
    </location>
</feature>
<organism evidence="2">
    <name type="scientific">Agrobacterium rosae</name>
    <dbReference type="NCBI Taxonomy" id="1972867"/>
    <lineage>
        <taxon>Bacteria</taxon>
        <taxon>Pseudomonadati</taxon>
        <taxon>Pseudomonadota</taxon>
        <taxon>Alphaproteobacteria</taxon>
        <taxon>Hyphomicrobiales</taxon>
        <taxon>Rhizobiaceae</taxon>
        <taxon>Rhizobium/Agrobacterium group</taxon>
        <taxon>Agrobacterium</taxon>
    </lineage>
</organism>
<name>A0AAW9FFB2_9HYPH</name>
<dbReference type="RefSeq" id="WP_103585856.1">
    <property type="nucleotide sequence ID" value="NZ_CP192782.1"/>
</dbReference>
<comment type="caution">
    <text evidence="2">The sequence shown here is derived from an EMBL/GenBank/DDBJ whole genome shotgun (WGS) entry which is preliminary data.</text>
</comment>
<evidence type="ECO:0000313" key="2">
    <source>
        <dbReference type="EMBL" id="MDX8302279.1"/>
    </source>
</evidence>
<protein>
    <submittedName>
        <fullName evidence="2">Uncharacterized protein</fullName>
    </submittedName>
</protein>
<dbReference type="EMBL" id="JAVRAF010000002">
    <property type="protein sequence ID" value="MDX8302279.1"/>
    <property type="molecule type" value="Genomic_DNA"/>
</dbReference>
<gene>
    <name evidence="2" type="ORF">RMR22_08480</name>
</gene>
<reference evidence="2" key="1">
    <citation type="journal article" date="2023" name="Phytobiomes J">
        <title>Deciphering the key players within the bacterial microbiota associated with aerial crown gall tumors on rhododendron: Insights into the gallobiome.</title>
        <authorList>
            <person name="Kuzmanovic N."/>
            <person name="Nesme J."/>
            <person name="Wolf J."/>
            <person name="Neumann-Schaal M."/>
            <person name="Petersen J."/>
            <person name="Fernandez-Gnecco G."/>
            <person name="Sproeer C."/>
            <person name="Bunk B."/>
            <person name="Overmann J."/>
            <person name="Sorensen S.J."/>
            <person name="Idczak E."/>
            <person name="Smalla K."/>
        </authorList>
    </citation>
    <scope>NUCLEOTIDE SEQUENCE</scope>
    <source>
        <strain evidence="2">Rho-11.1</strain>
    </source>
</reference>
<feature type="region of interest" description="Disordered" evidence="1">
    <location>
        <begin position="1"/>
        <end position="21"/>
    </location>
</feature>